<name>A0A0E9W9T0_ANGAN</name>
<reference evidence="1" key="1">
    <citation type="submission" date="2014-11" db="EMBL/GenBank/DDBJ databases">
        <authorList>
            <person name="Amaro Gonzalez C."/>
        </authorList>
    </citation>
    <scope>NUCLEOTIDE SEQUENCE</scope>
</reference>
<evidence type="ECO:0000313" key="1">
    <source>
        <dbReference type="EMBL" id="JAH87061.1"/>
    </source>
</evidence>
<reference evidence="1" key="2">
    <citation type="journal article" date="2015" name="Fish Shellfish Immunol.">
        <title>Early steps in the European eel (Anguilla anguilla)-Vibrio vulnificus interaction in the gills: Role of the RtxA13 toxin.</title>
        <authorList>
            <person name="Callol A."/>
            <person name="Pajuelo D."/>
            <person name="Ebbesson L."/>
            <person name="Teles M."/>
            <person name="MacKenzie S."/>
            <person name="Amaro C."/>
        </authorList>
    </citation>
    <scope>NUCLEOTIDE SEQUENCE</scope>
</reference>
<accession>A0A0E9W9T0</accession>
<organism evidence="1">
    <name type="scientific">Anguilla anguilla</name>
    <name type="common">European freshwater eel</name>
    <name type="synonym">Muraena anguilla</name>
    <dbReference type="NCBI Taxonomy" id="7936"/>
    <lineage>
        <taxon>Eukaryota</taxon>
        <taxon>Metazoa</taxon>
        <taxon>Chordata</taxon>
        <taxon>Craniata</taxon>
        <taxon>Vertebrata</taxon>
        <taxon>Euteleostomi</taxon>
        <taxon>Actinopterygii</taxon>
        <taxon>Neopterygii</taxon>
        <taxon>Teleostei</taxon>
        <taxon>Anguilliformes</taxon>
        <taxon>Anguillidae</taxon>
        <taxon>Anguilla</taxon>
    </lineage>
</organism>
<proteinExistence type="predicted"/>
<dbReference type="EMBL" id="GBXM01021516">
    <property type="protein sequence ID" value="JAH87061.1"/>
    <property type="molecule type" value="Transcribed_RNA"/>
</dbReference>
<sequence length="38" mass="4279">MPLHRQDLISLTLSIPCVISQCSPALALIKHTFFKDLK</sequence>
<dbReference type="AlphaFoldDB" id="A0A0E9W9T0"/>
<protein>
    <submittedName>
        <fullName evidence="1">Uncharacterized protein</fullName>
    </submittedName>
</protein>